<accession>A0A2M3ZN20</accession>
<protein>
    <submittedName>
        <fullName evidence="3">Putative secreted peptide</fullName>
    </submittedName>
</protein>
<keyword evidence="2" id="KW-0812">Transmembrane</keyword>
<dbReference type="EMBL" id="GGFM01009099">
    <property type="protein sequence ID" value="MBW29850.1"/>
    <property type="molecule type" value="Transcribed_RNA"/>
</dbReference>
<proteinExistence type="predicted"/>
<keyword evidence="2" id="KW-1133">Transmembrane helix</keyword>
<feature type="compositionally biased region" description="Low complexity" evidence="1">
    <location>
        <begin position="115"/>
        <end position="128"/>
    </location>
</feature>
<name>A0A2M3ZN20_9DIPT</name>
<reference evidence="3" key="1">
    <citation type="submission" date="2018-01" db="EMBL/GenBank/DDBJ databases">
        <title>An insight into the sialome of Amazonian anophelines.</title>
        <authorList>
            <person name="Ribeiro J.M."/>
            <person name="Scarpassa V."/>
            <person name="Calvo E."/>
        </authorList>
    </citation>
    <scope>NUCLEOTIDE SEQUENCE</scope>
    <source>
        <tissue evidence="3">Salivary glands</tissue>
    </source>
</reference>
<evidence type="ECO:0000256" key="1">
    <source>
        <dbReference type="SAM" id="MobiDB-lite"/>
    </source>
</evidence>
<dbReference type="AlphaFoldDB" id="A0A2M3ZN20"/>
<keyword evidence="2" id="KW-0472">Membrane</keyword>
<feature type="region of interest" description="Disordered" evidence="1">
    <location>
        <begin position="103"/>
        <end position="128"/>
    </location>
</feature>
<feature type="transmembrane region" description="Helical" evidence="2">
    <location>
        <begin position="12"/>
        <end position="36"/>
    </location>
</feature>
<organism evidence="3">
    <name type="scientific">Anopheles braziliensis</name>
    <dbReference type="NCBI Taxonomy" id="58242"/>
    <lineage>
        <taxon>Eukaryota</taxon>
        <taxon>Metazoa</taxon>
        <taxon>Ecdysozoa</taxon>
        <taxon>Arthropoda</taxon>
        <taxon>Hexapoda</taxon>
        <taxon>Insecta</taxon>
        <taxon>Pterygota</taxon>
        <taxon>Neoptera</taxon>
        <taxon>Endopterygota</taxon>
        <taxon>Diptera</taxon>
        <taxon>Nematocera</taxon>
        <taxon>Culicoidea</taxon>
        <taxon>Culicidae</taxon>
        <taxon>Anophelinae</taxon>
        <taxon>Anopheles</taxon>
    </lineage>
</organism>
<evidence type="ECO:0000256" key="2">
    <source>
        <dbReference type="SAM" id="Phobius"/>
    </source>
</evidence>
<evidence type="ECO:0000313" key="3">
    <source>
        <dbReference type="EMBL" id="MBW29850.1"/>
    </source>
</evidence>
<sequence length="240" mass="28032">MVRSLQDALSRVVVVILVLVLVALHLLMVAAEAAAGNQHQQRQVDSLHRRHHRRRRLSRTHTFFALCFMISFLRTVGRWGRTEHKDRTTTAKALTREARLQLRRQRKNTRPPACTDTGTHARTPTTPTNTPKRHCLFRFSARWPNTGPQILWRPMCLEKFLRCCCVKRGFRVEKLRFLALYRHQQNTLLTCSFHKHTRVQGLLVLLHCTLTYWFAHHCALVTFCTTAGTSRRRGRRPGVR</sequence>
<feature type="transmembrane region" description="Helical" evidence="2">
    <location>
        <begin position="57"/>
        <end position="77"/>
    </location>
</feature>